<dbReference type="Pfam" id="PF10315">
    <property type="entry name" value="Aim19"/>
    <property type="match status" value="1"/>
</dbReference>
<dbReference type="PANTHER" id="PTHR28177">
    <property type="entry name" value="ALTERED INHERITANCE OF MITOCHONDRIA PROTEIN 19, MITOCHONDRIAL"/>
    <property type="match status" value="1"/>
</dbReference>
<keyword evidence="1" id="KW-0812">Transmembrane</keyword>
<dbReference type="EMBL" id="BABT02000076">
    <property type="protein sequence ID" value="GAA96110.1"/>
    <property type="molecule type" value="Genomic_DNA"/>
</dbReference>
<evidence type="ECO:0000256" key="1">
    <source>
        <dbReference type="SAM" id="Phobius"/>
    </source>
</evidence>
<accession>G7DZV0</accession>
<dbReference type="GO" id="GO:0005739">
    <property type="term" value="C:mitochondrion"/>
    <property type="evidence" value="ECO:0007669"/>
    <property type="project" value="TreeGrafter"/>
</dbReference>
<dbReference type="eggNOG" id="ENOG502T6QR">
    <property type="taxonomic scope" value="Eukaryota"/>
</dbReference>
<dbReference type="PANTHER" id="PTHR28177:SF1">
    <property type="entry name" value="ALTERED INHERITANCE OF MITOCHONDRIA PROTEIN 19, MITOCHONDRIAL"/>
    <property type="match status" value="1"/>
</dbReference>
<evidence type="ECO:0000313" key="3">
    <source>
        <dbReference type="Proteomes" id="UP000009131"/>
    </source>
</evidence>
<proteinExistence type="predicted"/>
<dbReference type="InParanoid" id="G7DZV0"/>
<dbReference type="OrthoDB" id="5554402at2759"/>
<comment type="caution">
    <text evidence="2">The sequence shown here is derived from an EMBL/GenBank/DDBJ whole genome shotgun (WGS) entry which is preliminary data.</text>
</comment>
<reference evidence="2 3" key="2">
    <citation type="journal article" date="2012" name="Open Biol.">
        <title>Characteristics of nucleosomes and linker DNA regions on the genome of the basidiomycete Mixia osmundae revealed by mono- and dinucleosome mapping.</title>
        <authorList>
            <person name="Nishida H."/>
            <person name="Kondo S."/>
            <person name="Matsumoto T."/>
            <person name="Suzuki Y."/>
            <person name="Yoshikawa H."/>
            <person name="Taylor T.D."/>
            <person name="Sugiyama J."/>
        </authorList>
    </citation>
    <scope>NUCLEOTIDE SEQUENCE [LARGE SCALE GENOMIC DNA]</scope>
    <source>
        <strain evidence="3">CBS 9802 / IAM 14324 / JCM 22182 / KY 12970</strain>
    </source>
</reference>
<dbReference type="HOGENOM" id="CLU_150211_0_0_1"/>
<protein>
    <submittedName>
        <fullName evidence="2">Uncharacterized protein</fullName>
    </submittedName>
</protein>
<keyword evidence="3" id="KW-1185">Reference proteome</keyword>
<dbReference type="InterPro" id="IPR019419">
    <property type="entry name" value="AIM19"/>
</dbReference>
<dbReference type="RefSeq" id="XP_014570738.1">
    <property type="nucleotide sequence ID" value="XM_014715252.1"/>
</dbReference>
<gene>
    <name evidence="2" type="primary">Mo02771</name>
    <name evidence="2" type="ORF">E5Q_02771</name>
</gene>
<keyword evidence="1" id="KW-0472">Membrane</keyword>
<dbReference type="Proteomes" id="UP000009131">
    <property type="component" value="Unassembled WGS sequence"/>
</dbReference>
<name>G7DZV0_MIXOS</name>
<reference evidence="2 3" key="1">
    <citation type="journal article" date="2011" name="J. Gen. Appl. Microbiol.">
        <title>Draft genome sequencing of the enigmatic basidiomycete Mixia osmundae.</title>
        <authorList>
            <person name="Nishida H."/>
            <person name="Nagatsuka Y."/>
            <person name="Sugiyama J."/>
        </authorList>
    </citation>
    <scope>NUCLEOTIDE SEQUENCE [LARGE SCALE GENOMIC DNA]</scope>
    <source>
        <strain evidence="3">CBS 9802 / IAM 14324 / JCM 22182 / KY 12970</strain>
    </source>
</reference>
<dbReference type="OMA" id="CTFAGIN"/>
<evidence type="ECO:0000313" key="2">
    <source>
        <dbReference type="EMBL" id="GAA96110.1"/>
    </source>
</evidence>
<organism evidence="2 3">
    <name type="scientific">Mixia osmundae (strain CBS 9802 / IAM 14324 / JCM 22182 / KY 12970)</name>
    <dbReference type="NCBI Taxonomy" id="764103"/>
    <lineage>
        <taxon>Eukaryota</taxon>
        <taxon>Fungi</taxon>
        <taxon>Dikarya</taxon>
        <taxon>Basidiomycota</taxon>
        <taxon>Pucciniomycotina</taxon>
        <taxon>Mixiomycetes</taxon>
        <taxon>Mixiales</taxon>
        <taxon>Mixiaceae</taxon>
        <taxon>Mixia</taxon>
    </lineage>
</organism>
<dbReference type="FunCoup" id="G7DZV0">
    <property type="interactions" value="134"/>
</dbReference>
<feature type="transmembrane region" description="Helical" evidence="1">
    <location>
        <begin position="97"/>
        <end position="119"/>
    </location>
</feature>
<keyword evidence="1" id="KW-1133">Transmembrane helix</keyword>
<dbReference type="AlphaFoldDB" id="G7DZV0"/>
<sequence>MSTSDVAGLRRELERLGKSPYPAWITSGALFVGNGLTLLKHPGLPPFVQLSGFWLIFGFSGYATTKDWQNGAGISTAWSMSYLFLNAKRAVKSRGPAALALTSVMLGNLAIYGTTWWNISDQDSMAIKVPTIR</sequence>